<comment type="caution">
    <text evidence="1">The sequence shown here is derived from an EMBL/GenBank/DDBJ whole genome shotgun (WGS) entry which is preliminary data.</text>
</comment>
<evidence type="ECO:0000313" key="1">
    <source>
        <dbReference type="EMBL" id="GFS07962.1"/>
    </source>
</evidence>
<evidence type="ECO:0000313" key="2">
    <source>
        <dbReference type="Proteomes" id="UP000762676"/>
    </source>
</evidence>
<sequence>MQRVWHGDQRGEDQDDAHWKGCKNAYNNSGKCIGNMITEDIPTLKEVLIRIEKTRQKLWENRELLRRNVGLNTKKRILACYVISVFNYGCEAWTYSKTVQKKIQTFEMGYYRRLLKVPWREKKNKQKILQMADVGEGLLQQLGYARHILRGGSVILLQLSLEGKIEERTGKAKKELDGRCKGMDRVDKLWRYKTEGRE</sequence>
<proteinExistence type="predicted"/>
<accession>A0AAV4IH62</accession>
<reference evidence="1 2" key="1">
    <citation type="journal article" date="2021" name="Elife">
        <title>Chloroplast acquisition without the gene transfer in kleptoplastic sea slugs, Plakobranchus ocellatus.</title>
        <authorList>
            <person name="Maeda T."/>
            <person name="Takahashi S."/>
            <person name="Yoshida T."/>
            <person name="Shimamura S."/>
            <person name="Takaki Y."/>
            <person name="Nagai Y."/>
            <person name="Toyoda A."/>
            <person name="Suzuki Y."/>
            <person name="Arimoto A."/>
            <person name="Ishii H."/>
            <person name="Satoh N."/>
            <person name="Nishiyama T."/>
            <person name="Hasebe M."/>
            <person name="Maruyama T."/>
            <person name="Minagawa J."/>
            <person name="Obokata J."/>
            <person name="Shigenobu S."/>
        </authorList>
    </citation>
    <scope>NUCLEOTIDE SEQUENCE [LARGE SCALE GENOMIC DNA]</scope>
</reference>
<dbReference type="Proteomes" id="UP000762676">
    <property type="component" value="Unassembled WGS sequence"/>
</dbReference>
<protein>
    <submittedName>
        <fullName evidence="1">Endonuclease-reverse transcriptase</fullName>
    </submittedName>
</protein>
<organism evidence="1 2">
    <name type="scientific">Elysia marginata</name>
    <dbReference type="NCBI Taxonomy" id="1093978"/>
    <lineage>
        <taxon>Eukaryota</taxon>
        <taxon>Metazoa</taxon>
        <taxon>Spiralia</taxon>
        <taxon>Lophotrochozoa</taxon>
        <taxon>Mollusca</taxon>
        <taxon>Gastropoda</taxon>
        <taxon>Heterobranchia</taxon>
        <taxon>Euthyneura</taxon>
        <taxon>Panpulmonata</taxon>
        <taxon>Sacoglossa</taxon>
        <taxon>Placobranchoidea</taxon>
        <taxon>Plakobranchidae</taxon>
        <taxon>Elysia</taxon>
    </lineage>
</organism>
<gene>
    <name evidence="1" type="ORF">ElyMa_004744600</name>
</gene>
<keyword evidence="2" id="KW-1185">Reference proteome</keyword>
<keyword evidence="1" id="KW-0540">Nuclease</keyword>
<keyword evidence="1" id="KW-0378">Hydrolase</keyword>
<name>A0AAV4IH62_9GAST</name>
<dbReference type="GO" id="GO:0004519">
    <property type="term" value="F:endonuclease activity"/>
    <property type="evidence" value="ECO:0007669"/>
    <property type="project" value="UniProtKB-KW"/>
</dbReference>
<dbReference type="EMBL" id="BMAT01009523">
    <property type="protein sequence ID" value="GFS07962.1"/>
    <property type="molecule type" value="Genomic_DNA"/>
</dbReference>
<keyword evidence="1" id="KW-0255">Endonuclease</keyword>
<dbReference type="AlphaFoldDB" id="A0AAV4IH62"/>